<dbReference type="RefSeq" id="WP_146321218.1">
    <property type="nucleotide sequence ID" value="NZ_CP042305.1"/>
</dbReference>
<dbReference type="Pfam" id="PF16499">
    <property type="entry name" value="Melibiase_2"/>
    <property type="match status" value="2"/>
</dbReference>
<gene>
    <name evidence="9" type="ORF">FPZ11_12020</name>
</gene>
<dbReference type="InterPro" id="IPR013780">
    <property type="entry name" value="Glyco_hydro_b"/>
</dbReference>
<evidence type="ECO:0000256" key="4">
    <source>
        <dbReference type="ARBA" id="ARBA00023295"/>
    </source>
</evidence>
<feature type="signal peptide" evidence="7">
    <location>
        <begin position="1"/>
        <end position="22"/>
    </location>
</feature>
<reference evidence="9 10" key="1">
    <citation type="submission" date="2019-07" db="EMBL/GenBank/DDBJ databases">
        <title>Full genome sequence of Humibacter sp. WJ7-1.</title>
        <authorList>
            <person name="Im W.-T."/>
        </authorList>
    </citation>
    <scope>NUCLEOTIDE SEQUENCE [LARGE SCALE GENOMIC DNA]</scope>
    <source>
        <strain evidence="9 10">WJ7-1</strain>
    </source>
</reference>
<name>A0A5B8M3L2_9MICO</name>
<dbReference type="Gene3D" id="3.20.20.70">
    <property type="entry name" value="Aldolase class I"/>
    <property type="match status" value="1"/>
</dbReference>
<dbReference type="AlphaFoldDB" id="A0A5B8M3L2"/>
<dbReference type="GO" id="GO:0005975">
    <property type="term" value="P:carbohydrate metabolic process"/>
    <property type="evidence" value="ECO:0007669"/>
    <property type="project" value="InterPro"/>
</dbReference>
<dbReference type="InterPro" id="IPR017853">
    <property type="entry name" value="GH"/>
</dbReference>
<dbReference type="KEGG" id="huw:FPZ11_12020"/>
<sequence length="869" mass="87391">MRTTTTLGVVATTVFVIASALGAVTPAAASTSAGGQEASARTAAVPARTPALAATPPMGWNSYNAYACDNGSQNMEAVAKFVHNSGLEADGYDYINSDGCYDDNEGLGSPNTYGITAPIAQDPETCGAINGRLPNGELYVNSYAFPPSSPCADDGFALVGDDLHMLGLRLGLYLDAGNNWNCEEIPGSYGFDSTDAATLAKWGADYVKIDWGCGDSLVPPASNAPAGYTGIDADTGNQGFGGPTFSTNAAYDTDQQTTQVKMYTALVDAIRAQKRPITVSIAGAGTIDSAQWGLPMAQLDRPTGDANANFVATGRHAAGSVVGIVNADAQQYESLTTPGHWIDPDAMEVGNGTLTPAEDRSEMSMFSEMAEPLLMSTNLCAADCGPDTTPATKAQLDLAVSVFGNKRVIAVDQDALAAPAHIVGTFDGTHLVMTRELKNGDVAVTLFNESTTDAATMSATAAELGLPAASSYRVQDLWSGATTTTATGTVSATVAPTETVMYRISPIGAAHTTKTASSSRASQEDSSTHSSSTIGSGAGVSSATASTIPSALQSVSCASAHECAAVDEFGSAMVFDPAHPAKARRLAIDPGRTLVSVSCVSKSGMCTAIDTAGSAVTFPASGHGASSTHAIDPGGEPTAVDCVSAGQCTLVDGKGMEITFVPGTSHVTGRASVDPHTYLASVSCPSASQCTAAGGGGNNGDTEVTFDPRTGAVGAAGVTSLDAQTVNGVSSVSCSSTVACTVVDGWGNEVSFTPATGAALADGVTALEGDGLAAGLGVLTGVDCVSSDQCTGVDLSGDAVTYDPTTGAVSGAARNVDAGAGLRSVTCPTASECLGVDLQGRIAVFAPLGAAASVTQIDAPVRWNARSAA</sequence>
<dbReference type="PANTHER" id="PTHR11452:SF75">
    <property type="entry name" value="ALPHA-GALACTOSIDASE MEL1"/>
    <property type="match status" value="1"/>
</dbReference>
<evidence type="ECO:0000313" key="9">
    <source>
        <dbReference type="EMBL" id="QDZ15388.1"/>
    </source>
</evidence>
<evidence type="ECO:0000256" key="7">
    <source>
        <dbReference type="SAM" id="SignalP"/>
    </source>
</evidence>
<feature type="chain" id="PRO_5038751913" description="Alpha-galactosidase" evidence="7">
    <location>
        <begin position="23"/>
        <end position="869"/>
    </location>
</feature>
<evidence type="ECO:0000256" key="1">
    <source>
        <dbReference type="ARBA" id="ARBA00009743"/>
    </source>
</evidence>
<keyword evidence="5" id="KW-1015">Disulfide bond</keyword>
<dbReference type="InterPro" id="IPR013785">
    <property type="entry name" value="Aldolase_TIM"/>
</dbReference>
<evidence type="ECO:0000256" key="3">
    <source>
        <dbReference type="ARBA" id="ARBA00022801"/>
    </source>
</evidence>
<keyword evidence="4 5" id="KW-0326">Glycosidase</keyword>
<dbReference type="PANTHER" id="PTHR11452">
    <property type="entry name" value="ALPHA-GALACTOSIDASE/ALPHA-N-ACETYLGALACTOSAMINIDASE"/>
    <property type="match status" value="1"/>
</dbReference>
<dbReference type="SUPFAM" id="SSF51445">
    <property type="entry name" value="(Trans)glycosidases"/>
    <property type="match status" value="1"/>
</dbReference>
<keyword evidence="3 5" id="KW-0378">Hydrolase</keyword>
<dbReference type="Pfam" id="PF17801">
    <property type="entry name" value="Melibiase_C"/>
    <property type="match status" value="1"/>
</dbReference>
<dbReference type="InterPro" id="IPR002241">
    <property type="entry name" value="Glyco_hydro_27"/>
</dbReference>
<feature type="compositionally biased region" description="Low complexity" evidence="6">
    <location>
        <begin position="528"/>
        <end position="540"/>
    </location>
</feature>
<evidence type="ECO:0000259" key="8">
    <source>
        <dbReference type="Pfam" id="PF17801"/>
    </source>
</evidence>
<evidence type="ECO:0000256" key="6">
    <source>
        <dbReference type="SAM" id="MobiDB-lite"/>
    </source>
</evidence>
<comment type="catalytic activity">
    <reaction evidence="5">
        <text>Hydrolysis of terminal, non-reducing alpha-D-galactose residues in alpha-D-galactosides, including galactose oligosaccharides, galactomannans and galactolipids.</text>
        <dbReference type="EC" id="3.2.1.22"/>
    </reaction>
</comment>
<evidence type="ECO:0000256" key="5">
    <source>
        <dbReference type="RuleBase" id="RU361168"/>
    </source>
</evidence>
<dbReference type="EC" id="3.2.1.22" evidence="5"/>
<proteinExistence type="inferred from homology"/>
<keyword evidence="2 7" id="KW-0732">Signal</keyword>
<feature type="region of interest" description="Disordered" evidence="6">
    <location>
        <begin position="511"/>
        <end position="540"/>
    </location>
</feature>
<dbReference type="OrthoDB" id="9807519at2"/>
<dbReference type="PRINTS" id="PR00740">
    <property type="entry name" value="GLHYDRLASE27"/>
</dbReference>
<accession>A0A5B8M3L2</accession>
<dbReference type="Proteomes" id="UP000320216">
    <property type="component" value="Chromosome"/>
</dbReference>
<organism evidence="9 10">
    <name type="scientific">Humibacter ginsenosidimutans</name>
    <dbReference type="NCBI Taxonomy" id="2599293"/>
    <lineage>
        <taxon>Bacteria</taxon>
        <taxon>Bacillati</taxon>
        <taxon>Actinomycetota</taxon>
        <taxon>Actinomycetes</taxon>
        <taxon>Micrococcales</taxon>
        <taxon>Microbacteriaceae</taxon>
        <taxon>Humibacter</taxon>
    </lineage>
</organism>
<comment type="similarity">
    <text evidence="1 5">Belongs to the glycosyl hydrolase 27 family.</text>
</comment>
<dbReference type="SUPFAM" id="SSF51011">
    <property type="entry name" value="Glycosyl hydrolase domain"/>
    <property type="match status" value="1"/>
</dbReference>
<feature type="domain" description="Alpha galactosidase C-terminal" evidence="8">
    <location>
        <begin position="428"/>
        <end position="504"/>
    </location>
</feature>
<dbReference type="Gene3D" id="2.60.40.1180">
    <property type="entry name" value="Golgi alpha-mannosidase II"/>
    <property type="match status" value="1"/>
</dbReference>
<evidence type="ECO:0000313" key="10">
    <source>
        <dbReference type="Proteomes" id="UP000320216"/>
    </source>
</evidence>
<evidence type="ECO:0000256" key="2">
    <source>
        <dbReference type="ARBA" id="ARBA00022729"/>
    </source>
</evidence>
<protein>
    <recommendedName>
        <fullName evidence="5">Alpha-galactosidase</fullName>
        <ecNumber evidence="5">3.2.1.22</ecNumber>
    </recommendedName>
    <alternativeName>
        <fullName evidence="5">Melibiase</fullName>
    </alternativeName>
</protein>
<dbReference type="GO" id="GO:0004557">
    <property type="term" value="F:alpha-galactosidase activity"/>
    <property type="evidence" value="ECO:0007669"/>
    <property type="project" value="UniProtKB-EC"/>
</dbReference>
<dbReference type="EMBL" id="CP042305">
    <property type="protein sequence ID" value="QDZ15388.1"/>
    <property type="molecule type" value="Genomic_DNA"/>
</dbReference>
<dbReference type="InterPro" id="IPR041233">
    <property type="entry name" value="Melibiase_C"/>
</dbReference>
<dbReference type="CDD" id="cd14792">
    <property type="entry name" value="GH27"/>
    <property type="match status" value="1"/>
</dbReference>
<keyword evidence="10" id="KW-1185">Reference proteome</keyword>